<comment type="caution">
    <text evidence="3">The sequence shown here is derived from an EMBL/GenBank/DDBJ whole genome shotgun (WGS) entry which is preliminary data.</text>
</comment>
<evidence type="ECO:0000259" key="1">
    <source>
        <dbReference type="Pfam" id="PF13421"/>
    </source>
</evidence>
<reference evidence="3 4" key="1">
    <citation type="submission" date="2019-01" db="EMBL/GenBank/DDBJ databases">
        <title>Genome sequence of the Antarctic species Gelidibacter gilvus ACAM 158(T).</title>
        <authorList>
            <person name="Bowman J.P."/>
        </authorList>
    </citation>
    <scope>NUCLEOTIDE SEQUENCE [LARGE SCALE GENOMIC DNA]</scope>
    <source>
        <strain evidence="3 4">IC158</strain>
    </source>
</reference>
<dbReference type="RefSeq" id="WP_129016100.1">
    <property type="nucleotide sequence ID" value="NZ_SDDZ01000002.1"/>
</dbReference>
<name>A0A4Q0XHR4_9FLAO</name>
<feature type="domain" description="SPFH" evidence="1">
    <location>
        <begin position="38"/>
        <end position="240"/>
    </location>
</feature>
<dbReference type="InterPro" id="IPR025640">
    <property type="entry name" value="GYF_2"/>
</dbReference>
<dbReference type="Pfam" id="PF14237">
    <property type="entry name" value="GYF_2"/>
    <property type="match status" value="1"/>
</dbReference>
<evidence type="ECO:0000313" key="3">
    <source>
        <dbReference type="EMBL" id="RXJ51104.1"/>
    </source>
</evidence>
<accession>A0A4Q0XHR4</accession>
<dbReference type="PANTHER" id="PTHR37826:SF2">
    <property type="entry name" value="ZINC-RIBBON DOMAIN-CONTAINING PROTEIN"/>
    <property type="match status" value="1"/>
</dbReference>
<dbReference type="PANTHER" id="PTHR37826">
    <property type="entry name" value="FLOTILLIN BAND_7_5 DOMAIN PROTEIN"/>
    <property type="match status" value="1"/>
</dbReference>
<gene>
    <name evidence="3" type="ORF">ESZ48_04300</name>
</gene>
<dbReference type="OrthoDB" id="9764015at2"/>
<dbReference type="InterPro" id="IPR033880">
    <property type="entry name" value="SPFH_YdjI"/>
</dbReference>
<keyword evidence="4" id="KW-1185">Reference proteome</keyword>
<feature type="domain" description="GYF" evidence="2">
    <location>
        <begin position="388"/>
        <end position="434"/>
    </location>
</feature>
<evidence type="ECO:0000259" key="2">
    <source>
        <dbReference type="Pfam" id="PF14237"/>
    </source>
</evidence>
<dbReference type="Pfam" id="PF13421">
    <property type="entry name" value="Band_7_1"/>
    <property type="match status" value="1"/>
</dbReference>
<dbReference type="AlphaFoldDB" id="A0A4Q0XHR4"/>
<evidence type="ECO:0000313" key="4">
    <source>
        <dbReference type="Proteomes" id="UP000289792"/>
    </source>
</evidence>
<protein>
    <submittedName>
        <fullName evidence="3">DUF4339 domain-containing protein</fullName>
    </submittedName>
</protein>
<sequence length="449" mass="49161">MALFRKKSEGGLMDVIRCDEPEYLVWKWRPSGDANSTKKENAIRYGSSLRVKDGELAVFVYNQKDGGSQDFIIGPHDQTIKTANFPVLTNIVGTAFGGASPFQAEIYFINLSGNVQIRFGIPYFDVFDPRFMDFAVPMAVRGTITFNITDYKGFIKLNRLINFELDDFKIQIKDAITKYIKGVVTNIPLDNGIPVLQMERKILEINDLVAQYLGPRLEIDFGVNMKGLDIASLEIDKETEGYAELRKVTAEQTTKTVGAQTDVNIRNLQDTQEINAINMAETLRIQREEAQRAQKLQSEAQNLSVHQLNQQTDVAKTAAKSMGMMGSGGNGGSSGGGGMMDPGSMMASMAMGGAVGSGMAGVVGGMMQGMNQEKQTPPPPPQVQYSLSVNGQQSGPFAWQQIQQMVQNGQITKETYVWKQGMSGWEFAGNVQELSSLFGTVPPPPPPAP</sequence>
<organism evidence="3 4">
    <name type="scientific">Gelidibacter gilvus</name>
    <dbReference type="NCBI Taxonomy" id="59602"/>
    <lineage>
        <taxon>Bacteria</taxon>
        <taxon>Pseudomonadati</taxon>
        <taxon>Bacteroidota</taxon>
        <taxon>Flavobacteriia</taxon>
        <taxon>Flavobacteriales</taxon>
        <taxon>Flavobacteriaceae</taxon>
        <taxon>Gelidibacter</taxon>
    </lineage>
</organism>
<proteinExistence type="predicted"/>
<dbReference type="Proteomes" id="UP000289792">
    <property type="component" value="Unassembled WGS sequence"/>
</dbReference>
<dbReference type="EMBL" id="SDDZ01000002">
    <property type="protein sequence ID" value="RXJ51104.1"/>
    <property type="molecule type" value="Genomic_DNA"/>
</dbReference>